<feature type="transmembrane region" description="Helical" evidence="7">
    <location>
        <begin position="334"/>
        <end position="357"/>
    </location>
</feature>
<sequence>MENSSTSSPTQLNRNGSPRYPSSTPASDDAAAAAAAITPAKMEVSPSPTTNANESTITIINPFDTPPDSETEIIDEGDVGVGVGVSVSSSSIRCGHTIECEHQQTLPPVQLQYLPHSSIADDSSPMTKLSRGTTKDDDNNYDSRRTTITKIMGSAWDLDEEEDASSQYDDNDLESNGHHHSHSNANLASGTTSHHEKCFDCLLRMVNRMCHPHIHPPCSRRYWATTTSTHPSQSQQQQQQYHRHLSPRHRRILCRTLIILFMIVTITFTLLDLLILHQYLHHWLDSTLAWLHDHPISGGLAFIGIFVMGCLCFFPVALLSLGAGYVYIELYGLGLGIFVAFLVCYSGCLLGATVCFARSRFLMRQLIIRYSAKYPIVRAVDRAFETKGFRLLLLLRLSPAMPMNALVSVEQSIGNNIFSHWVMEEVEERMILLLPLGAWAAHTFCIITFHSQNYIGGITAISFSSYWWATCVGTAPGLLWTIFVGATFGTVDARGVDGNKEFDQDSVRKGVVLGLGIGLGIMALIGTAIYARMELKKIVLAEQMERAIEEQELFMNAEIEVGREDGEDDDRGSVSIVDSENPQTGDWGHVSFDSIEHSRDGLPSNRRRASSHSSLNTLERHHRGITQHAWTPEAVDAELPILPKVILRCLARPSDEINTTAHERGEETNPTSVWPDDSTPKNRQRSASASSSPWHRRRHASDAAKVNLDALRNVGANILSPTSRRHSDGNTDGALMVTPETTLRADTACSENANEIMPSLANIYETRALSDDQLSEEADGYECHTVTSPHVMNEAVRRRCNTDPTDRGNHGASQSQHKKRWQQVSPFQTTPPRQKQQDMESRHSFGSLHNGHVMLNNDEECSSPRPRCNSLNTHLPQGMPHHQFSGPLAFELSPPGNHVGLDTSGRADDDDDDSVDTPREWFWIWS</sequence>
<dbReference type="PANTHER" id="PTHR12677:SF59">
    <property type="entry name" value="GOLGI APPARATUS MEMBRANE PROTEIN TVP38-RELATED"/>
    <property type="match status" value="1"/>
</dbReference>
<feature type="region of interest" description="Disordered" evidence="6">
    <location>
        <begin position="1"/>
        <end position="67"/>
    </location>
</feature>
<feature type="transmembrane region" description="Helical" evidence="7">
    <location>
        <begin position="431"/>
        <end position="451"/>
    </location>
</feature>
<evidence type="ECO:0000256" key="5">
    <source>
        <dbReference type="ARBA" id="ARBA00023136"/>
    </source>
</evidence>
<name>A0ABD3N476_9STRA</name>
<comment type="caution">
    <text evidence="8">The sequence shown here is derived from an EMBL/GenBank/DDBJ whole genome shotgun (WGS) entry which is preliminary data.</text>
</comment>
<feature type="region of interest" description="Disordered" evidence="6">
    <location>
        <begin position="118"/>
        <end position="145"/>
    </location>
</feature>
<dbReference type="PANTHER" id="PTHR12677">
    <property type="entry name" value="GOLGI APPARATUS MEMBRANE PROTEIN TVP38-RELATED"/>
    <property type="match status" value="1"/>
</dbReference>
<feature type="compositionally biased region" description="Polar residues" evidence="6">
    <location>
        <begin position="120"/>
        <end position="132"/>
    </location>
</feature>
<evidence type="ECO:0008006" key="10">
    <source>
        <dbReference type="Google" id="ProtNLM"/>
    </source>
</evidence>
<dbReference type="GO" id="GO:0005886">
    <property type="term" value="C:plasma membrane"/>
    <property type="evidence" value="ECO:0007669"/>
    <property type="project" value="UniProtKB-SubCell"/>
</dbReference>
<evidence type="ECO:0000313" key="8">
    <source>
        <dbReference type="EMBL" id="KAL3770915.1"/>
    </source>
</evidence>
<keyword evidence="5 7" id="KW-0472">Membrane</keyword>
<feature type="compositionally biased region" description="Basic and acidic residues" evidence="6">
    <location>
        <begin position="800"/>
        <end position="809"/>
    </location>
</feature>
<feature type="transmembrane region" description="Helical" evidence="7">
    <location>
        <begin position="300"/>
        <end position="328"/>
    </location>
</feature>
<feature type="compositionally biased region" description="Polar residues" evidence="6">
    <location>
        <begin position="46"/>
        <end position="59"/>
    </location>
</feature>
<feature type="region of interest" description="Disordered" evidence="6">
    <location>
        <begin position="893"/>
        <end position="915"/>
    </location>
</feature>
<feature type="compositionally biased region" description="Polar residues" evidence="6">
    <location>
        <begin position="1"/>
        <end position="16"/>
    </location>
</feature>
<evidence type="ECO:0000256" key="2">
    <source>
        <dbReference type="ARBA" id="ARBA00022475"/>
    </source>
</evidence>
<organism evidence="8 9">
    <name type="scientific">Discostella pseudostelligera</name>
    <dbReference type="NCBI Taxonomy" id="259834"/>
    <lineage>
        <taxon>Eukaryota</taxon>
        <taxon>Sar</taxon>
        <taxon>Stramenopiles</taxon>
        <taxon>Ochrophyta</taxon>
        <taxon>Bacillariophyta</taxon>
        <taxon>Coscinodiscophyceae</taxon>
        <taxon>Thalassiosirophycidae</taxon>
        <taxon>Stephanodiscales</taxon>
        <taxon>Stephanodiscaceae</taxon>
        <taxon>Discostella</taxon>
    </lineage>
</organism>
<feature type="region of interest" description="Disordered" evidence="6">
    <location>
        <begin position="659"/>
        <end position="700"/>
    </location>
</feature>
<feature type="compositionally biased region" description="Polar residues" evidence="6">
    <location>
        <begin position="822"/>
        <end position="834"/>
    </location>
</feature>
<feature type="transmembrane region" description="Helical" evidence="7">
    <location>
        <begin position="510"/>
        <end position="531"/>
    </location>
</feature>
<gene>
    <name evidence="8" type="ORF">ACHAWU_003224</name>
</gene>
<evidence type="ECO:0000313" key="9">
    <source>
        <dbReference type="Proteomes" id="UP001530293"/>
    </source>
</evidence>
<evidence type="ECO:0000256" key="6">
    <source>
        <dbReference type="SAM" id="MobiDB-lite"/>
    </source>
</evidence>
<feature type="region of interest" description="Disordered" evidence="6">
    <location>
        <begin position="157"/>
        <end position="191"/>
    </location>
</feature>
<evidence type="ECO:0000256" key="3">
    <source>
        <dbReference type="ARBA" id="ARBA00022692"/>
    </source>
</evidence>
<accession>A0ABD3N476</accession>
<dbReference type="Proteomes" id="UP001530293">
    <property type="component" value="Unassembled WGS sequence"/>
</dbReference>
<feature type="transmembrane region" description="Helical" evidence="7">
    <location>
        <begin position="257"/>
        <end position="280"/>
    </location>
</feature>
<feature type="region of interest" description="Disordered" evidence="6">
    <location>
        <begin position="564"/>
        <end position="619"/>
    </location>
</feature>
<feature type="compositionally biased region" description="Acidic residues" evidence="6">
    <location>
        <begin position="157"/>
        <end position="173"/>
    </location>
</feature>
<feature type="region of interest" description="Disordered" evidence="6">
    <location>
        <begin position="800"/>
        <end position="842"/>
    </location>
</feature>
<comment type="subcellular location">
    <subcellularLocation>
        <location evidence="1">Cell membrane</location>
        <topology evidence="1">Multi-pass membrane protein</topology>
    </subcellularLocation>
</comment>
<feature type="transmembrane region" description="Helical" evidence="7">
    <location>
        <begin position="466"/>
        <end position="489"/>
    </location>
</feature>
<evidence type="ECO:0000256" key="1">
    <source>
        <dbReference type="ARBA" id="ARBA00004651"/>
    </source>
</evidence>
<dbReference type="EMBL" id="JALLBG020000034">
    <property type="protein sequence ID" value="KAL3770915.1"/>
    <property type="molecule type" value="Genomic_DNA"/>
</dbReference>
<evidence type="ECO:0000256" key="4">
    <source>
        <dbReference type="ARBA" id="ARBA00022989"/>
    </source>
</evidence>
<keyword evidence="4 7" id="KW-1133">Transmembrane helix</keyword>
<feature type="compositionally biased region" description="Basic and acidic residues" evidence="6">
    <location>
        <begin position="133"/>
        <end position="145"/>
    </location>
</feature>
<reference evidence="8 9" key="1">
    <citation type="submission" date="2024-10" db="EMBL/GenBank/DDBJ databases">
        <title>Updated reference genomes for cyclostephanoid diatoms.</title>
        <authorList>
            <person name="Roberts W.R."/>
            <person name="Alverson A.J."/>
        </authorList>
    </citation>
    <scope>NUCLEOTIDE SEQUENCE [LARGE SCALE GENOMIC DNA]</scope>
    <source>
        <strain evidence="8 9">AJA232-27</strain>
    </source>
</reference>
<dbReference type="AlphaFoldDB" id="A0ABD3N476"/>
<protein>
    <recommendedName>
        <fullName evidence="10">Golgi apparatus membrane protein tvp38</fullName>
    </recommendedName>
</protein>
<dbReference type="InterPro" id="IPR015414">
    <property type="entry name" value="TMEM64"/>
</dbReference>
<keyword evidence="9" id="KW-1185">Reference proteome</keyword>
<proteinExistence type="predicted"/>
<feature type="compositionally biased region" description="Low complexity" evidence="6">
    <location>
        <begin position="21"/>
        <end position="40"/>
    </location>
</feature>
<keyword evidence="2" id="KW-1003">Cell membrane</keyword>
<keyword evidence="3 7" id="KW-0812">Transmembrane</keyword>
<evidence type="ECO:0000256" key="7">
    <source>
        <dbReference type="SAM" id="Phobius"/>
    </source>
</evidence>